<keyword evidence="4" id="KW-0862">Zinc</keyword>
<dbReference type="STRING" id="29655.A0A0K9PD21"/>
<dbReference type="GO" id="GO:0030574">
    <property type="term" value="P:collagen catabolic process"/>
    <property type="evidence" value="ECO:0000318"/>
    <property type="project" value="GO_Central"/>
</dbReference>
<dbReference type="AlphaFoldDB" id="A0A0K9PD21"/>
<keyword evidence="2" id="KW-0479">Metal-binding</keyword>
<name>A0A0K9PD21_ZOSMR</name>
<evidence type="ECO:0000256" key="2">
    <source>
        <dbReference type="ARBA" id="ARBA00022723"/>
    </source>
</evidence>
<feature type="domain" description="Peptidase metallopeptidase" evidence="6">
    <location>
        <begin position="45"/>
        <end position="209"/>
    </location>
</feature>
<dbReference type="GO" id="GO:0031012">
    <property type="term" value="C:extracellular matrix"/>
    <property type="evidence" value="ECO:0007669"/>
    <property type="project" value="InterPro"/>
</dbReference>
<evidence type="ECO:0000313" key="8">
    <source>
        <dbReference type="Proteomes" id="UP000036987"/>
    </source>
</evidence>
<keyword evidence="3" id="KW-0378">Hydrolase</keyword>
<evidence type="ECO:0000256" key="1">
    <source>
        <dbReference type="ARBA" id="ARBA00022670"/>
    </source>
</evidence>
<organism evidence="7 8">
    <name type="scientific">Zostera marina</name>
    <name type="common">Eelgrass</name>
    <dbReference type="NCBI Taxonomy" id="29655"/>
    <lineage>
        <taxon>Eukaryota</taxon>
        <taxon>Viridiplantae</taxon>
        <taxon>Streptophyta</taxon>
        <taxon>Embryophyta</taxon>
        <taxon>Tracheophyta</taxon>
        <taxon>Spermatophyta</taxon>
        <taxon>Magnoliopsida</taxon>
        <taxon>Liliopsida</taxon>
        <taxon>Zosteraceae</taxon>
        <taxon>Zostera</taxon>
    </lineage>
</organism>
<dbReference type="GO" id="GO:0030198">
    <property type="term" value="P:extracellular matrix organization"/>
    <property type="evidence" value="ECO:0000318"/>
    <property type="project" value="GO_Central"/>
</dbReference>
<dbReference type="OrthoDB" id="406838at2759"/>
<reference evidence="8" key="1">
    <citation type="journal article" date="2016" name="Nature">
        <title>The genome of the seagrass Zostera marina reveals angiosperm adaptation to the sea.</title>
        <authorList>
            <person name="Olsen J.L."/>
            <person name="Rouze P."/>
            <person name="Verhelst B."/>
            <person name="Lin Y.-C."/>
            <person name="Bayer T."/>
            <person name="Collen J."/>
            <person name="Dattolo E."/>
            <person name="De Paoli E."/>
            <person name="Dittami S."/>
            <person name="Maumus F."/>
            <person name="Michel G."/>
            <person name="Kersting A."/>
            <person name="Lauritano C."/>
            <person name="Lohaus R."/>
            <person name="Toepel M."/>
            <person name="Tonon T."/>
            <person name="Vanneste K."/>
            <person name="Amirebrahimi M."/>
            <person name="Brakel J."/>
            <person name="Bostroem C."/>
            <person name="Chovatia M."/>
            <person name="Grimwood J."/>
            <person name="Jenkins J.W."/>
            <person name="Jueterbock A."/>
            <person name="Mraz A."/>
            <person name="Stam W.T."/>
            <person name="Tice H."/>
            <person name="Bornberg-Bauer E."/>
            <person name="Green P.J."/>
            <person name="Pearson G.A."/>
            <person name="Procaccini G."/>
            <person name="Duarte C.M."/>
            <person name="Schmutz J."/>
            <person name="Reusch T.B.H."/>
            <person name="Van de Peer Y."/>
        </authorList>
    </citation>
    <scope>NUCLEOTIDE SEQUENCE [LARGE SCALE GENOMIC DNA]</scope>
    <source>
        <strain evidence="8">cv. Finnish</strain>
    </source>
</reference>
<dbReference type="SMART" id="SM00235">
    <property type="entry name" value="ZnMc"/>
    <property type="match status" value="1"/>
</dbReference>
<feature type="chain" id="PRO_5005527474" description="Peptidase metallopeptidase domain-containing protein" evidence="5">
    <location>
        <begin position="21"/>
        <end position="213"/>
    </location>
</feature>
<protein>
    <recommendedName>
        <fullName evidence="6">Peptidase metallopeptidase domain-containing protein</fullName>
    </recommendedName>
</protein>
<keyword evidence="8" id="KW-1185">Reference proteome</keyword>
<dbReference type="InterPro" id="IPR024079">
    <property type="entry name" value="MetalloPept_cat_dom_sf"/>
</dbReference>
<keyword evidence="1" id="KW-0645">Protease</keyword>
<evidence type="ECO:0000256" key="3">
    <source>
        <dbReference type="ARBA" id="ARBA00022801"/>
    </source>
</evidence>
<dbReference type="GO" id="GO:0004222">
    <property type="term" value="F:metalloendopeptidase activity"/>
    <property type="evidence" value="ECO:0000318"/>
    <property type="project" value="GO_Central"/>
</dbReference>
<evidence type="ECO:0000313" key="7">
    <source>
        <dbReference type="EMBL" id="KMZ66884.1"/>
    </source>
</evidence>
<dbReference type="InterPro" id="IPR001818">
    <property type="entry name" value="Pept_M10_metallopeptidase"/>
</dbReference>
<gene>
    <name evidence="7" type="ORF">ZOSMA_283G00070</name>
</gene>
<comment type="caution">
    <text evidence="7">The sequence shown here is derived from an EMBL/GenBank/DDBJ whole genome shotgun (WGS) entry which is preliminary data.</text>
</comment>
<dbReference type="SUPFAM" id="SSF55486">
    <property type="entry name" value="Metalloproteases ('zincins'), catalytic domain"/>
    <property type="match status" value="1"/>
</dbReference>
<dbReference type="EMBL" id="LFYR01000940">
    <property type="protein sequence ID" value="KMZ66884.1"/>
    <property type="molecule type" value="Genomic_DNA"/>
</dbReference>
<keyword evidence="5" id="KW-0732">Signal</keyword>
<dbReference type="Pfam" id="PF00413">
    <property type="entry name" value="Peptidase_M10"/>
    <property type="match status" value="1"/>
</dbReference>
<dbReference type="GO" id="GO:0008270">
    <property type="term" value="F:zinc ion binding"/>
    <property type="evidence" value="ECO:0007669"/>
    <property type="project" value="InterPro"/>
</dbReference>
<sequence>MSYLVFLGFFLLASITTSSGQICAARADVPTLPNSGPSVFSPTVLSARWSARQVRKLKFYLDPARTNIPFSTRKRIFTRAFDKWERASCIKFAITSVKSNANIVLQFLPIFPTDTAAFATPPPTQVELTFDSGEIWSTDSSNPPDNSLDLESVALHLIGHAIGLQHLATTGHVMNRRLVDRVGAPNTEGIRKTRLQDEDITLATNIYGPCDDP</sequence>
<evidence type="ECO:0000256" key="4">
    <source>
        <dbReference type="ARBA" id="ARBA00022833"/>
    </source>
</evidence>
<dbReference type="InterPro" id="IPR006026">
    <property type="entry name" value="Peptidase_Metallo"/>
</dbReference>
<dbReference type="Gene3D" id="3.40.390.10">
    <property type="entry name" value="Collagenase (Catalytic Domain)"/>
    <property type="match status" value="1"/>
</dbReference>
<accession>A0A0K9PD21</accession>
<evidence type="ECO:0000256" key="5">
    <source>
        <dbReference type="SAM" id="SignalP"/>
    </source>
</evidence>
<dbReference type="PANTHER" id="PTHR10201:SF272">
    <property type="entry name" value="METALLOENDOPROTEINASE 5-MMP"/>
    <property type="match status" value="1"/>
</dbReference>
<dbReference type="PANTHER" id="PTHR10201">
    <property type="entry name" value="MATRIX METALLOPROTEINASE"/>
    <property type="match status" value="1"/>
</dbReference>
<evidence type="ECO:0000259" key="6">
    <source>
        <dbReference type="SMART" id="SM00235"/>
    </source>
</evidence>
<dbReference type="Proteomes" id="UP000036987">
    <property type="component" value="Unassembled WGS sequence"/>
</dbReference>
<dbReference type="GO" id="GO:0006508">
    <property type="term" value="P:proteolysis"/>
    <property type="evidence" value="ECO:0007669"/>
    <property type="project" value="UniProtKB-KW"/>
</dbReference>
<feature type="signal peptide" evidence="5">
    <location>
        <begin position="1"/>
        <end position="20"/>
    </location>
</feature>
<proteinExistence type="predicted"/>